<gene>
    <name evidence="2" type="ORF">HYALB_00008580</name>
</gene>
<accession>A0A9N9LM54</accession>
<name>A0A9N9LM54_9HELO</name>
<evidence type="ECO:0000256" key="1">
    <source>
        <dbReference type="SAM" id="SignalP"/>
    </source>
</evidence>
<protein>
    <submittedName>
        <fullName evidence="2">Uncharacterized protein</fullName>
    </submittedName>
</protein>
<comment type="caution">
    <text evidence="2">The sequence shown here is derived from an EMBL/GenBank/DDBJ whole genome shotgun (WGS) entry which is preliminary data.</text>
</comment>
<dbReference type="EMBL" id="CAJVRM010000087">
    <property type="protein sequence ID" value="CAG8974031.1"/>
    <property type="molecule type" value="Genomic_DNA"/>
</dbReference>
<proteinExistence type="predicted"/>
<dbReference type="Proteomes" id="UP000701801">
    <property type="component" value="Unassembled WGS sequence"/>
</dbReference>
<evidence type="ECO:0000313" key="3">
    <source>
        <dbReference type="Proteomes" id="UP000701801"/>
    </source>
</evidence>
<dbReference type="OrthoDB" id="4874416at2759"/>
<organism evidence="2 3">
    <name type="scientific">Hymenoscyphus albidus</name>
    <dbReference type="NCBI Taxonomy" id="595503"/>
    <lineage>
        <taxon>Eukaryota</taxon>
        <taxon>Fungi</taxon>
        <taxon>Dikarya</taxon>
        <taxon>Ascomycota</taxon>
        <taxon>Pezizomycotina</taxon>
        <taxon>Leotiomycetes</taxon>
        <taxon>Helotiales</taxon>
        <taxon>Helotiaceae</taxon>
        <taxon>Hymenoscyphus</taxon>
    </lineage>
</organism>
<keyword evidence="1" id="KW-0732">Signal</keyword>
<feature type="chain" id="PRO_5040230920" evidence="1">
    <location>
        <begin position="19"/>
        <end position="109"/>
    </location>
</feature>
<dbReference type="AlphaFoldDB" id="A0A9N9LM54"/>
<feature type="signal peptide" evidence="1">
    <location>
        <begin position="1"/>
        <end position="18"/>
    </location>
</feature>
<sequence length="109" mass="11554">MQFLTTITLAIMATAASATIDYGIQGGSHVAWLSGDNPCGDSKSITSSSSNPCGINFTLRNGGTYQLRDCGTPSFALWNSDGSYNHIGVSHSGSFGCNSQPDVHREWTF</sequence>
<keyword evidence="3" id="KW-1185">Reference proteome</keyword>
<evidence type="ECO:0000313" key="2">
    <source>
        <dbReference type="EMBL" id="CAG8974031.1"/>
    </source>
</evidence>
<reference evidence="2" key="1">
    <citation type="submission" date="2021-07" db="EMBL/GenBank/DDBJ databases">
        <authorList>
            <person name="Durling M."/>
        </authorList>
    </citation>
    <scope>NUCLEOTIDE SEQUENCE</scope>
</reference>